<feature type="compositionally biased region" description="Low complexity" evidence="1">
    <location>
        <begin position="181"/>
        <end position="197"/>
    </location>
</feature>
<sequence>MPFHQPVVFVLTLFCCSIALECFHYARNELNLKKIIDHGLIQCPEDVSKCFYYPKRQCIGGKYGITYTITGCLRDHSFCEEKAWTTNQLNNSARCCKERGCNLVAYDFMRSLPRWEPQHDFCGNCNQCKHEDKNATELSSQTNTTVPDRVDNGTSLQSTTTKSDRNENSETATSAESILQTSTPSSTPTTFTTTKRSSGGDVY</sequence>
<dbReference type="WBParaSite" id="HCON_00058125-00001">
    <property type="protein sequence ID" value="HCON_00058125-00001"/>
    <property type="gene ID" value="HCON_00058125"/>
</dbReference>
<organism evidence="3 4">
    <name type="scientific">Haemonchus contortus</name>
    <name type="common">Barber pole worm</name>
    <dbReference type="NCBI Taxonomy" id="6289"/>
    <lineage>
        <taxon>Eukaryota</taxon>
        <taxon>Metazoa</taxon>
        <taxon>Ecdysozoa</taxon>
        <taxon>Nematoda</taxon>
        <taxon>Chromadorea</taxon>
        <taxon>Rhabditida</taxon>
        <taxon>Rhabditina</taxon>
        <taxon>Rhabditomorpha</taxon>
        <taxon>Strongyloidea</taxon>
        <taxon>Trichostrongylidae</taxon>
        <taxon>Haemonchus</taxon>
    </lineage>
</organism>
<reference evidence="4" key="1">
    <citation type="submission" date="2020-12" db="UniProtKB">
        <authorList>
            <consortium name="WormBaseParasite"/>
        </authorList>
    </citation>
    <scope>IDENTIFICATION</scope>
    <source>
        <strain evidence="4">MHco3</strain>
    </source>
</reference>
<dbReference type="Proteomes" id="UP000025227">
    <property type="component" value="Unplaced"/>
</dbReference>
<evidence type="ECO:0000256" key="1">
    <source>
        <dbReference type="SAM" id="MobiDB-lite"/>
    </source>
</evidence>
<evidence type="ECO:0000313" key="3">
    <source>
        <dbReference type="Proteomes" id="UP000025227"/>
    </source>
</evidence>
<evidence type="ECO:0000256" key="2">
    <source>
        <dbReference type="SAM" id="SignalP"/>
    </source>
</evidence>
<feature type="region of interest" description="Disordered" evidence="1">
    <location>
        <begin position="136"/>
        <end position="203"/>
    </location>
</feature>
<dbReference type="OrthoDB" id="5869077at2759"/>
<keyword evidence="3" id="KW-1185">Reference proteome</keyword>
<keyword evidence="2" id="KW-0732">Signal</keyword>
<accession>A0A7I4Y6L4</accession>
<feature type="chain" id="PRO_5029914338" evidence="2">
    <location>
        <begin position="20"/>
        <end position="203"/>
    </location>
</feature>
<evidence type="ECO:0000313" key="4">
    <source>
        <dbReference type="WBParaSite" id="HCON_00058125-00001"/>
    </source>
</evidence>
<protein>
    <submittedName>
        <fullName evidence="4">Uncharacterized protein</fullName>
    </submittedName>
</protein>
<feature type="signal peptide" evidence="2">
    <location>
        <begin position="1"/>
        <end position="19"/>
    </location>
</feature>
<feature type="compositionally biased region" description="Polar residues" evidence="1">
    <location>
        <begin position="169"/>
        <end position="180"/>
    </location>
</feature>
<feature type="compositionally biased region" description="Polar residues" evidence="1">
    <location>
        <begin position="136"/>
        <end position="161"/>
    </location>
</feature>
<proteinExistence type="predicted"/>
<name>A0A7I4Y6L4_HAECO</name>
<dbReference type="AlphaFoldDB" id="A0A7I4Y6L4"/>